<evidence type="ECO:0000313" key="3">
    <source>
        <dbReference type="EMBL" id="WOO81715.1"/>
    </source>
</evidence>
<dbReference type="GeneID" id="87808464"/>
<keyword evidence="4" id="KW-1185">Reference proteome</keyword>
<sequence>MSASSVQRAAQVVFVVLGVIVLGVNGHILGLIQTADSQGSSYAWRRSEPAHAAHSFDKRKKGGGSSHAGDIYGNATTELSKTKAAYIVIEVWAALVVAWSVLHLLLSSASPNSWFVGVNRDLWIGAILVALGIGGVAAGTSRGGGAPLIDANLAIAWILWVALLALVAWKTYYVRRHFPGEENGQRSLSNLEGEAPPSNSTDVVTAKELQRRFDQPALVEVVRRPNHLPQRDERNDSTVTGSSFDKPEEKDQLHQDDVALDTPAPTPVPAPKPTAKDLHARFSKPAANPTVNSNGRPQHLPSRPAPAPDAPVDTEPRRPSAVGTARDIQKRFTASAGLTAADREKMASRDLARRLGE</sequence>
<gene>
    <name evidence="3" type="ORF">LOC62_04G005235</name>
</gene>
<feature type="region of interest" description="Disordered" evidence="1">
    <location>
        <begin position="216"/>
        <end position="253"/>
    </location>
</feature>
<dbReference type="RefSeq" id="XP_062627747.1">
    <property type="nucleotide sequence ID" value="XM_062771763.1"/>
</dbReference>
<evidence type="ECO:0000256" key="2">
    <source>
        <dbReference type="SAM" id="Phobius"/>
    </source>
</evidence>
<organism evidence="3 4">
    <name type="scientific">Vanrija pseudolonga</name>
    <dbReference type="NCBI Taxonomy" id="143232"/>
    <lineage>
        <taxon>Eukaryota</taxon>
        <taxon>Fungi</taxon>
        <taxon>Dikarya</taxon>
        <taxon>Basidiomycota</taxon>
        <taxon>Agaricomycotina</taxon>
        <taxon>Tremellomycetes</taxon>
        <taxon>Trichosporonales</taxon>
        <taxon>Trichosporonaceae</taxon>
        <taxon>Vanrija</taxon>
    </lineage>
</organism>
<reference evidence="3" key="1">
    <citation type="submission" date="2023-10" db="EMBL/GenBank/DDBJ databases">
        <authorList>
            <person name="Noh H."/>
        </authorList>
    </citation>
    <scope>NUCLEOTIDE SEQUENCE</scope>
    <source>
        <strain evidence="3">DUCC4014</strain>
    </source>
</reference>
<keyword evidence="2" id="KW-0812">Transmembrane</keyword>
<keyword evidence="2" id="KW-0472">Membrane</keyword>
<feature type="transmembrane region" description="Helical" evidence="2">
    <location>
        <begin position="84"/>
        <end position="102"/>
    </location>
</feature>
<keyword evidence="2" id="KW-1133">Transmembrane helix</keyword>
<feature type="transmembrane region" description="Helical" evidence="2">
    <location>
        <begin position="122"/>
        <end position="139"/>
    </location>
</feature>
<evidence type="ECO:0000256" key="1">
    <source>
        <dbReference type="SAM" id="MobiDB-lite"/>
    </source>
</evidence>
<feature type="transmembrane region" description="Helical" evidence="2">
    <location>
        <begin position="12"/>
        <end position="32"/>
    </location>
</feature>
<dbReference type="EMBL" id="CP086717">
    <property type="protein sequence ID" value="WOO81715.1"/>
    <property type="molecule type" value="Genomic_DNA"/>
</dbReference>
<feature type="region of interest" description="Disordered" evidence="1">
    <location>
        <begin position="184"/>
        <end position="203"/>
    </location>
</feature>
<protein>
    <submittedName>
        <fullName evidence="3">Uncharacterized protein</fullName>
    </submittedName>
</protein>
<name>A0AAF0Y7Y4_9TREE</name>
<feature type="transmembrane region" description="Helical" evidence="2">
    <location>
        <begin position="151"/>
        <end position="169"/>
    </location>
</feature>
<accession>A0AAF0Y7Y4</accession>
<dbReference type="AlphaFoldDB" id="A0AAF0Y7Y4"/>
<proteinExistence type="predicted"/>
<dbReference type="Proteomes" id="UP000827549">
    <property type="component" value="Chromosome 4"/>
</dbReference>
<evidence type="ECO:0000313" key="4">
    <source>
        <dbReference type="Proteomes" id="UP000827549"/>
    </source>
</evidence>
<feature type="compositionally biased region" description="Basic and acidic residues" evidence="1">
    <location>
        <begin position="341"/>
        <end position="357"/>
    </location>
</feature>
<feature type="region of interest" description="Disordered" evidence="1">
    <location>
        <begin position="285"/>
        <end position="357"/>
    </location>
</feature>